<evidence type="ECO:0000256" key="2">
    <source>
        <dbReference type="ARBA" id="ARBA00022741"/>
    </source>
</evidence>
<gene>
    <name evidence="5" type="ORF">A3J48_03185</name>
</gene>
<dbReference type="GO" id="GO:0022857">
    <property type="term" value="F:transmembrane transporter activity"/>
    <property type="evidence" value="ECO:0007669"/>
    <property type="project" value="TreeGrafter"/>
</dbReference>
<dbReference type="EMBL" id="MFES01000016">
    <property type="protein sequence ID" value="OGE86046.1"/>
    <property type="molecule type" value="Genomic_DNA"/>
</dbReference>
<sequence>MKDEAVISIRNISKDYFNGVKTTALRGVDLKINKGEFVAIMGPSGSGKSTLMHIVGLLDIPTSGSYRLAGKEVANLSPSEQAEVRNRDIGFVFQQFNLLPRTTVLDNILLPTIYNNSTGSKDRALEIINKVGLSDRVNHKSNQLSGGQIQRVAIARALMMNPHIILADEPTGNLDSKTSEEIMAVFQQINKEGTTIVMVTHEEDIASHAKRMVKLKDGLIISDQIRS</sequence>
<dbReference type="Proteomes" id="UP000176786">
    <property type="component" value="Unassembled WGS sequence"/>
</dbReference>
<reference evidence="5 6" key="1">
    <citation type="journal article" date="2016" name="Nat. Commun.">
        <title>Thousands of microbial genomes shed light on interconnected biogeochemical processes in an aquifer system.</title>
        <authorList>
            <person name="Anantharaman K."/>
            <person name="Brown C.T."/>
            <person name="Hug L.A."/>
            <person name="Sharon I."/>
            <person name="Castelle C.J."/>
            <person name="Probst A.J."/>
            <person name="Thomas B.C."/>
            <person name="Singh A."/>
            <person name="Wilkins M.J."/>
            <person name="Karaoz U."/>
            <person name="Brodie E.L."/>
            <person name="Williams K.H."/>
            <person name="Hubbard S.S."/>
            <person name="Banfield J.F."/>
        </authorList>
    </citation>
    <scope>NUCLEOTIDE SEQUENCE [LARGE SCALE GENOMIC DNA]</scope>
</reference>
<dbReference type="PROSITE" id="PS50893">
    <property type="entry name" value="ABC_TRANSPORTER_2"/>
    <property type="match status" value="1"/>
</dbReference>
<dbReference type="InterPro" id="IPR015854">
    <property type="entry name" value="ABC_transpr_LolD-like"/>
</dbReference>
<evidence type="ECO:0000256" key="3">
    <source>
        <dbReference type="ARBA" id="ARBA00022840"/>
    </source>
</evidence>
<dbReference type="STRING" id="1817832.A3J48_03185"/>
<dbReference type="GO" id="GO:0016887">
    <property type="term" value="F:ATP hydrolysis activity"/>
    <property type="evidence" value="ECO:0007669"/>
    <property type="project" value="InterPro"/>
</dbReference>
<evidence type="ECO:0000259" key="4">
    <source>
        <dbReference type="PROSITE" id="PS50893"/>
    </source>
</evidence>
<evidence type="ECO:0000313" key="6">
    <source>
        <dbReference type="Proteomes" id="UP000176786"/>
    </source>
</evidence>
<dbReference type="FunFam" id="3.40.50.300:FF:000032">
    <property type="entry name" value="Export ABC transporter ATP-binding protein"/>
    <property type="match status" value="1"/>
</dbReference>
<proteinExistence type="predicted"/>
<dbReference type="CDD" id="cd03255">
    <property type="entry name" value="ABC_MJ0796_LolCDE_FtsE"/>
    <property type="match status" value="1"/>
</dbReference>
<dbReference type="GO" id="GO:0005886">
    <property type="term" value="C:plasma membrane"/>
    <property type="evidence" value="ECO:0007669"/>
    <property type="project" value="TreeGrafter"/>
</dbReference>
<dbReference type="InterPro" id="IPR017911">
    <property type="entry name" value="MacB-like_ATP-bd"/>
</dbReference>
<accession>A0A1F5P7Y3</accession>
<comment type="caution">
    <text evidence="5">The sequence shown here is derived from an EMBL/GenBank/DDBJ whole genome shotgun (WGS) entry which is preliminary data.</text>
</comment>
<dbReference type="GO" id="GO:0098796">
    <property type="term" value="C:membrane protein complex"/>
    <property type="evidence" value="ECO:0007669"/>
    <property type="project" value="UniProtKB-ARBA"/>
</dbReference>
<dbReference type="InterPro" id="IPR027417">
    <property type="entry name" value="P-loop_NTPase"/>
</dbReference>
<name>A0A1F5P7Y3_9BACT</name>
<evidence type="ECO:0000313" key="5">
    <source>
        <dbReference type="EMBL" id="OGE86046.1"/>
    </source>
</evidence>
<dbReference type="GO" id="GO:0005524">
    <property type="term" value="F:ATP binding"/>
    <property type="evidence" value="ECO:0007669"/>
    <property type="project" value="UniProtKB-KW"/>
</dbReference>
<dbReference type="InterPro" id="IPR003593">
    <property type="entry name" value="AAA+_ATPase"/>
</dbReference>
<dbReference type="InterPro" id="IPR003439">
    <property type="entry name" value="ABC_transporter-like_ATP-bd"/>
</dbReference>
<dbReference type="Pfam" id="PF00005">
    <property type="entry name" value="ABC_tran"/>
    <property type="match status" value="1"/>
</dbReference>
<evidence type="ECO:0000256" key="1">
    <source>
        <dbReference type="ARBA" id="ARBA00022448"/>
    </source>
</evidence>
<organism evidence="5 6">
    <name type="scientific">Candidatus Doudnabacteria bacterium RIFCSPHIGHO2_02_FULL_46_11</name>
    <dbReference type="NCBI Taxonomy" id="1817832"/>
    <lineage>
        <taxon>Bacteria</taxon>
        <taxon>Candidatus Doudnaibacteriota</taxon>
    </lineage>
</organism>
<dbReference type="PANTHER" id="PTHR24220:SF86">
    <property type="entry name" value="ABC TRANSPORTER ABCH.1"/>
    <property type="match status" value="1"/>
</dbReference>
<keyword evidence="1" id="KW-0813">Transport</keyword>
<dbReference type="InterPro" id="IPR017871">
    <property type="entry name" value="ABC_transporter-like_CS"/>
</dbReference>
<keyword evidence="2" id="KW-0547">Nucleotide-binding</keyword>
<dbReference type="Gene3D" id="3.40.50.300">
    <property type="entry name" value="P-loop containing nucleotide triphosphate hydrolases"/>
    <property type="match status" value="1"/>
</dbReference>
<dbReference type="AlphaFoldDB" id="A0A1F5P7Y3"/>
<dbReference type="SUPFAM" id="SSF52540">
    <property type="entry name" value="P-loop containing nucleoside triphosphate hydrolases"/>
    <property type="match status" value="1"/>
</dbReference>
<dbReference type="PANTHER" id="PTHR24220">
    <property type="entry name" value="IMPORT ATP-BINDING PROTEIN"/>
    <property type="match status" value="1"/>
</dbReference>
<dbReference type="SMART" id="SM00382">
    <property type="entry name" value="AAA"/>
    <property type="match status" value="1"/>
</dbReference>
<protein>
    <submittedName>
        <fullName evidence="5">Macrolide ABC transporter ATP-binding protein</fullName>
    </submittedName>
</protein>
<dbReference type="PROSITE" id="PS00211">
    <property type="entry name" value="ABC_TRANSPORTER_1"/>
    <property type="match status" value="1"/>
</dbReference>
<keyword evidence="3 5" id="KW-0067">ATP-binding</keyword>
<feature type="domain" description="ABC transporter" evidence="4">
    <location>
        <begin position="7"/>
        <end position="225"/>
    </location>
</feature>